<accession>A0ABP7Q5F1</accession>
<protein>
    <recommendedName>
        <fullName evidence="1">Insertion element IS402-like domain-containing protein</fullName>
    </recommendedName>
</protein>
<dbReference type="Pfam" id="PF13340">
    <property type="entry name" value="DUF4096"/>
    <property type="match status" value="1"/>
</dbReference>
<evidence type="ECO:0000259" key="1">
    <source>
        <dbReference type="Pfam" id="PF13340"/>
    </source>
</evidence>
<organism evidence="2 3">
    <name type="scientific">Hymenobacter antarcticus</name>
    <dbReference type="NCBI Taxonomy" id="486270"/>
    <lineage>
        <taxon>Bacteria</taxon>
        <taxon>Pseudomonadati</taxon>
        <taxon>Bacteroidota</taxon>
        <taxon>Cytophagia</taxon>
        <taxon>Cytophagales</taxon>
        <taxon>Hymenobacteraceae</taxon>
        <taxon>Hymenobacter</taxon>
    </lineage>
</organism>
<gene>
    <name evidence="2" type="ORF">GCM10022407_22690</name>
</gene>
<sequence>MEVLSKDNIRTWILPSLTFSPQGRPSAVDPTELVEVIFYKLKTGCQWRFLPVKQFLPGPL</sequence>
<evidence type="ECO:0000313" key="3">
    <source>
        <dbReference type="Proteomes" id="UP001501556"/>
    </source>
</evidence>
<dbReference type="Proteomes" id="UP001501556">
    <property type="component" value="Unassembled WGS sequence"/>
</dbReference>
<feature type="domain" description="Insertion element IS402-like" evidence="1">
    <location>
        <begin position="15"/>
        <end position="57"/>
    </location>
</feature>
<reference evidence="3" key="1">
    <citation type="journal article" date="2019" name="Int. J. Syst. Evol. Microbiol.">
        <title>The Global Catalogue of Microorganisms (GCM) 10K type strain sequencing project: providing services to taxonomists for standard genome sequencing and annotation.</title>
        <authorList>
            <consortium name="The Broad Institute Genomics Platform"/>
            <consortium name="The Broad Institute Genome Sequencing Center for Infectious Disease"/>
            <person name="Wu L."/>
            <person name="Ma J."/>
        </authorList>
    </citation>
    <scope>NUCLEOTIDE SEQUENCE [LARGE SCALE GENOMIC DNA]</scope>
    <source>
        <strain evidence="3">JCM 17217</strain>
    </source>
</reference>
<dbReference type="RefSeq" id="WP_345124319.1">
    <property type="nucleotide sequence ID" value="NZ_BAABDI010000014.1"/>
</dbReference>
<name>A0ABP7Q5F1_9BACT</name>
<keyword evidence="3" id="KW-1185">Reference proteome</keyword>
<dbReference type="InterPro" id="IPR025161">
    <property type="entry name" value="IS402-like_dom"/>
</dbReference>
<proteinExistence type="predicted"/>
<dbReference type="EMBL" id="BAABDI010000014">
    <property type="protein sequence ID" value="GAA3976823.1"/>
    <property type="molecule type" value="Genomic_DNA"/>
</dbReference>
<comment type="caution">
    <text evidence="2">The sequence shown here is derived from an EMBL/GenBank/DDBJ whole genome shotgun (WGS) entry which is preliminary data.</text>
</comment>
<evidence type="ECO:0000313" key="2">
    <source>
        <dbReference type="EMBL" id="GAA3976823.1"/>
    </source>
</evidence>